<comment type="caution">
    <text evidence="2">The sequence shown here is derived from an EMBL/GenBank/DDBJ whole genome shotgun (WGS) entry which is preliminary data.</text>
</comment>
<dbReference type="InterPro" id="IPR050177">
    <property type="entry name" value="Lipid_A_modif_metabolic_enz"/>
</dbReference>
<reference evidence="2 3" key="1">
    <citation type="submission" date="2019-04" db="EMBL/GenBank/DDBJ databases">
        <authorList>
            <person name="Feng G."/>
            <person name="Zhu H."/>
        </authorList>
    </citation>
    <scope>NUCLEOTIDE SEQUENCE [LARGE SCALE GENOMIC DNA]</scope>
    <source>
        <strain evidence="2 3">6HR-1</strain>
    </source>
</reference>
<dbReference type="CDD" id="cd08946">
    <property type="entry name" value="SDR_e"/>
    <property type="match status" value="1"/>
</dbReference>
<dbReference type="Proteomes" id="UP000297535">
    <property type="component" value="Unassembled WGS sequence"/>
</dbReference>
<dbReference type="PANTHER" id="PTHR43245">
    <property type="entry name" value="BIFUNCTIONAL POLYMYXIN RESISTANCE PROTEIN ARNA"/>
    <property type="match status" value="1"/>
</dbReference>
<dbReference type="InterPro" id="IPR036291">
    <property type="entry name" value="NAD(P)-bd_dom_sf"/>
</dbReference>
<dbReference type="InterPro" id="IPR001509">
    <property type="entry name" value="Epimerase_deHydtase"/>
</dbReference>
<evidence type="ECO:0000259" key="1">
    <source>
        <dbReference type="Pfam" id="PF01370"/>
    </source>
</evidence>
<name>A0A4Z0NEL1_9HYPH</name>
<dbReference type="RefSeq" id="WP_135419338.1">
    <property type="nucleotide sequence ID" value="NZ_SRLB01000042.1"/>
</dbReference>
<proteinExistence type="predicted"/>
<keyword evidence="3" id="KW-1185">Reference proteome</keyword>
<sequence length="336" mass="35752">MSVVILGGAGFVGLNLARAFLDRGLAVRLLDRAAPPPPLMRALSAAPGRLALVLGDVTDPACLSAAIAPGTDAVVMAAAVTADAAREARDPGPILAVNLTAMVPVLEACRRAGVRRVVNLSSAAAYGAAPGEILCEDGPALPESLYAVTKFASERVLARLCGHWGLDGLSVRLSAVFGPFERDTGLRDTLSPQAQIWRAAQAGTPALLPRPGRRDWLYAPDAAEAVVRLVMAERPAHRLYNVSSPAAWPVLAWGERLARNPALARPGFVCRLAEPGEAPTIALHGDHDRPPLSTARLRDEFGWEAAHGLDASADAFMAWQDLWQDLWQDRSREEAR</sequence>
<accession>A0A4Z0NEL1</accession>
<feature type="domain" description="NAD-dependent epimerase/dehydratase" evidence="1">
    <location>
        <begin position="3"/>
        <end position="242"/>
    </location>
</feature>
<dbReference type="Pfam" id="PF01370">
    <property type="entry name" value="Epimerase"/>
    <property type="match status" value="1"/>
</dbReference>
<dbReference type="AlphaFoldDB" id="A0A4Z0NEL1"/>
<dbReference type="Gene3D" id="3.40.50.720">
    <property type="entry name" value="NAD(P)-binding Rossmann-like Domain"/>
    <property type="match status" value="1"/>
</dbReference>
<organism evidence="2 3">
    <name type="scientific">Methylobacterium nonmethylotrophicum</name>
    <dbReference type="NCBI Taxonomy" id="1141884"/>
    <lineage>
        <taxon>Bacteria</taxon>
        <taxon>Pseudomonadati</taxon>
        <taxon>Pseudomonadota</taxon>
        <taxon>Alphaproteobacteria</taxon>
        <taxon>Hyphomicrobiales</taxon>
        <taxon>Methylobacteriaceae</taxon>
        <taxon>Methylobacterium</taxon>
    </lineage>
</organism>
<dbReference type="SUPFAM" id="SSF51735">
    <property type="entry name" value="NAD(P)-binding Rossmann-fold domains"/>
    <property type="match status" value="1"/>
</dbReference>
<evidence type="ECO:0000313" key="3">
    <source>
        <dbReference type="Proteomes" id="UP000297535"/>
    </source>
</evidence>
<protein>
    <submittedName>
        <fullName evidence="2">NAD(P)-dependent oxidoreductase</fullName>
    </submittedName>
</protein>
<evidence type="ECO:0000313" key="2">
    <source>
        <dbReference type="EMBL" id="TGD94620.1"/>
    </source>
</evidence>
<dbReference type="EMBL" id="SRLB01000042">
    <property type="protein sequence ID" value="TGD94620.1"/>
    <property type="molecule type" value="Genomic_DNA"/>
</dbReference>
<dbReference type="OrthoDB" id="7352636at2"/>
<gene>
    <name evidence="2" type="ORF">EU555_31780</name>
</gene>